<evidence type="ECO:0000256" key="3">
    <source>
        <dbReference type="ARBA" id="ARBA00023172"/>
    </source>
</evidence>
<dbReference type="InterPro" id="IPR002104">
    <property type="entry name" value="Integrase_catalytic"/>
</dbReference>
<dbReference type="EMBL" id="JACIES010000017">
    <property type="protein sequence ID" value="MBB4028106.1"/>
    <property type="molecule type" value="Genomic_DNA"/>
</dbReference>
<dbReference type="Gene3D" id="1.10.150.130">
    <property type="match status" value="1"/>
</dbReference>
<dbReference type="InterPro" id="IPR050090">
    <property type="entry name" value="Tyrosine_recombinase_XerCD"/>
</dbReference>
<dbReference type="InterPro" id="IPR011010">
    <property type="entry name" value="DNA_brk_join_enz"/>
</dbReference>
<dbReference type="SUPFAM" id="SSF56349">
    <property type="entry name" value="DNA breaking-rejoining enzymes"/>
    <property type="match status" value="1"/>
</dbReference>
<proteinExistence type="inferred from homology"/>
<reference evidence="5 6" key="1">
    <citation type="submission" date="2020-08" db="EMBL/GenBank/DDBJ databases">
        <title>Genomic Encyclopedia of Type Strains, Phase IV (KMG-IV): sequencing the most valuable type-strain genomes for metagenomic binning, comparative biology and taxonomic classification.</title>
        <authorList>
            <person name="Goeker M."/>
        </authorList>
    </citation>
    <scope>NUCLEOTIDE SEQUENCE [LARGE SCALE GENOMIC DNA]</scope>
    <source>
        <strain evidence="5 6">DSM 105721</strain>
    </source>
</reference>
<dbReference type="InterPro" id="IPR035386">
    <property type="entry name" value="Arm-DNA-bind_5"/>
</dbReference>
<evidence type="ECO:0000313" key="5">
    <source>
        <dbReference type="EMBL" id="MBB4028106.1"/>
    </source>
</evidence>
<dbReference type="RefSeq" id="WP_151412227.1">
    <property type="nucleotide sequence ID" value="NZ_AP028155.1"/>
</dbReference>
<protein>
    <submittedName>
        <fullName evidence="5">Integrase</fullName>
    </submittedName>
</protein>
<dbReference type="InterPro" id="IPR025269">
    <property type="entry name" value="SAM-like_dom"/>
</dbReference>
<organism evidence="5 6">
    <name type="scientific">Butyricimonas faecihominis</name>
    <dbReference type="NCBI Taxonomy" id="1472416"/>
    <lineage>
        <taxon>Bacteria</taxon>
        <taxon>Pseudomonadati</taxon>
        <taxon>Bacteroidota</taxon>
        <taxon>Bacteroidia</taxon>
        <taxon>Bacteroidales</taxon>
        <taxon>Odoribacteraceae</taxon>
        <taxon>Butyricimonas</taxon>
    </lineage>
</organism>
<dbReference type="Gene3D" id="1.10.443.10">
    <property type="entry name" value="Intergrase catalytic core"/>
    <property type="match status" value="1"/>
</dbReference>
<dbReference type="GeneID" id="93101652"/>
<dbReference type="Proteomes" id="UP000546007">
    <property type="component" value="Unassembled WGS sequence"/>
</dbReference>
<keyword evidence="2" id="KW-0238">DNA-binding</keyword>
<dbReference type="InterPro" id="IPR010998">
    <property type="entry name" value="Integrase_recombinase_N"/>
</dbReference>
<evidence type="ECO:0000313" key="6">
    <source>
        <dbReference type="Proteomes" id="UP000546007"/>
    </source>
</evidence>
<dbReference type="GO" id="GO:0006310">
    <property type="term" value="P:DNA recombination"/>
    <property type="evidence" value="ECO:0007669"/>
    <property type="project" value="UniProtKB-KW"/>
</dbReference>
<dbReference type="GO" id="GO:0003677">
    <property type="term" value="F:DNA binding"/>
    <property type="evidence" value="ECO:0007669"/>
    <property type="project" value="UniProtKB-KW"/>
</dbReference>
<dbReference type="InterPro" id="IPR013762">
    <property type="entry name" value="Integrase-like_cat_sf"/>
</dbReference>
<gene>
    <name evidence="5" type="ORF">GGR14_003930</name>
</gene>
<accession>A0A7W6I002</accession>
<evidence type="ECO:0000256" key="2">
    <source>
        <dbReference type="ARBA" id="ARBA00023125"/>
    </source>
</evidence>
<dbReference type="GO" id="GO:0015074">
    <property type="term" value="P:DNA integration"/>
    <property type="evidence" value="ECO:0007669"/>
    <property type="project" value="InterPro"/>
</dbReference>
<feature type="domain" description="Tyr recombinase" evidence="4">
    <location>
        <begin position="208"/>
        <end position="403"/>
    </location>
</feature>
<dbReference type="PANTHER" id="PTHR30349:SF64">
    <property type="entry name" value="PROPHAGE INTEGRASE INTD-RELATED"/>
    <property type="match status" value="1"/>
</dbReference>
<dbReference type="CDD" id="cd01185">
    <property type="entry name" value="INTN1_C_like"/>
    <property type="match status" value="1"/>
</dbReference>
<dbReference type="Pfam" id="PF00589">
    <property type="entry name" value="Phage_integrase"/>
    <property type="match status" value="1"/>
</dbReference>
<dbReference type="PROSITE" id="PS51898">
    <property type="entry name" value="TYR_RECOMBINASE"/>
    <property type="match status" value="1"/>
</dbReference>
<dbReference type="Pfam" id="PF13102">
    <property type="entry name" value="Phage_int_SAM_5"/>
    <property type="match status" value="1"/>
</dbReference>
<sequence length="406" mass="47142">MSISISVICRKNRVSVKNKVTPCIRMIQDRKASYVSIGFALNVEYWDFENQKLSDNCPVKEHYQQLIDEKLKEFNKKIIYLEALGYEVTMDNLLGREGKNHNTVFVYFRKIIDQLKEKGTIRTAGKYESCLQSLIAFKSLDISFLEINLQFLNEFEIFLRKKGNVSNTIATKFSVLKAVYNKAIEDKIFICRENPFKKFKVGRLWTPTRKRAISKDEVLKIVNLDLSLKGGNISPYLEFARDIFLFSYYTAGINFKDIANLKYSNIMDMRLYYKRNKTGKELTFHLLPNAMDIIDKYKKIDASCDDYIFPILDRKIHVTAQQKFNREQKVLGHINTQLEVIRKKIGLNFPLTTYVARHTYATVLKRSGVNIGIISESLGHSDLKTTQIYLDSFENSEIDAAMKNLL</sequence>
<comment type="caution">
    <text evidence="5">The sequence shown here is derived from an EMBL/GenBank/DDBJ whole genome shotgun (WGS) entry which is preliminary data.</text>
</comment>
<dbReference type="AlphaFoldDB" id="A0A7W6I002"/>
<dbReference type="OrthoDB" id="1094492at2"/>
<dbReference type="PANTHER" id="PTHR30349">
    <property type="entry name" value="PHAGE INTEGRASE-RELATED"/>
    <property type="match status" value="1"/>
</dbReference>
<evidence type="ECO:0000256" key="1">
    <source>
        <dbReference type="ARBA" id="ARBA00008857"/>
    </source>
</evidence>
<dbReference type="Pfam" id="PF17293">
    <property type="entry name" value="Arm-DNA-bind_5"/>
    <property type="match status" value="1"/>
</dbReference>
<keyword evidence="6" id="KW-1185">Reference proteome</keyword>
<name>A0A7W6I002_9BACT</name>
<comment type="similarity">
    <text evidence="1">Belongs to the 'phage' integrase family.</text>
</comment>
<evidence type="ECO:0000259" key="4">
    <source>
        <dbReference type="PROSITE" id="PS51898"/>
    </source>
</evidence>
<keyword evidence="3" id="KW-0233">DNA recombination</keyword>